<comment type="caution">
    <text evidence="1">The sequence shown here is derived from an EMBL/GenBank/DDBJ whole genome shotgun (WGS) entry which is preliminary data.</text>
</comment>
<gene>
    <name evidence="1" type="ORF">FVB9532_00338</name>
</gene>
<keyword evidence="2" id="KW-1185">Reference proteome</keyword>
<sequence>MRNTFGEIWLVLGPILILTLMIGSIIMIVRFYFLMVKLLKLKIKELEDKQNDSE</sequence>
<reference evidence="1" key="1">
    <citation type="submission" date="2019-09" db="EMBL/GenBank/DDBJ databases">
        <authorList>
            <person name="Rodrigo-Torres L."/>
            <person name="Arahal R. D."/>
            <person name="Lucena T."/>
        </authorList>
    </citation>
    <scope>NUCLEOTIDE SEQUENCE</scope>
    <source>
        <strain evidence="1">ISS653</strain>
    </source>
</reference>
<accession>A0AC61Y3V5</accession>
<organism evidence="1 2">
    <name type="scientific">Mesonia oceanica</name>
    <dbReference type="NCBI Taxonomy" id="2687242"/>
    <lineage>
        <taxon>Bacteria</taxon>
        <taxon>Pseudomonadati</taxon>
        <taxon>Bacteroidota</taxon>
        <taxon>Flavobacteriia</taxon>
        <taxon>Flavobacteriales</taxon>
        <taxon>Flavobacteriaceae</taxon>
        <taxon>Mesonia</taxon>
    </lineage>
</organism>
<evidence type="ECO:0000313" key="2">
    <source>
        <dbReference type="Proteomes" id="UP000356253"/>
    </source>
</evidence>
<name>A0AC61Y3V5_9FLAO</name>
<dbReference type="Proteomes" id="UP000356253">
    <property type="component" value="Unassembled WGS sequence"/>
</dbReference>
<proteinExistence type="predicted"/>
<evidence type="ECO:0000313" key="1">
    <source>
        <dbReference type="EMBL" id="VVU99087.1"/>
    </source>
</evidence>
<dbReference type="EMBL" id="CABVMM010000001">
    <property type="protein sequence ID" value="VVU99087.1"/>
    <property type="molecule type" value="Genomic_DNA"/>
</dbReference>
<protein>
    <submittedName>
        <fullName evidence="1">Uncharacterized protein</fullName>
    </submittedName>
</protein>